<reference evidence="3 4" key="1">
    <citation type="journal article" date="2022" name="bioRxiv">
        <title>Genomics of Preaxostyla Flagellates Illuminates Evolutionary Transitions and the Path Towards Mitochondrial Loss.</title>
        <authorList>
            <person name="Novak L.V.F."/>
            <person name="Treitli S.C."/>
            <person name="Pyrih J."/>
            <person name="Halakuc P."/>
            <person name="Pipaliya S.V."/>
            <person name="Vacek V."/>
            <person name="Brzon O."/>
            <person name="Soukal P."/>
            <person name="Eme L."/>
            <person name="Dacks J.B."/>
            <person name="Karnkowska A."/>
            <person name="Elias M."/>
            <person name="Hampl V."/>
        </authorList>
    </citation>
    <scope>NUCLEOTIDE SEQUENCE [LARGE SCALE GENOMIC DNA]</scope>
    <source>
        <strain evidence="3">NAU3</strain>
        <tissue evidence="3">Gut</tissue>
    </source>
</reference>
<evidence type="ECO:0000313" key="3">
    <source>
        <dbReference type="EMBL" id="KAK2962444.1"/>
    </source>
</evidence>
<dbReference type="InterPro" id="IPR043136">
    <property type="entry name" value="B30.2/SPRY_sf"/>
</dbReference>
<keyword evidence="1" id="KW-0175">Coiled coil</keyword>
<protein>
    <recommendedName>
        <fullName evidence="2">Potassium channel tetramerisation-type BTB domain-containing protein</fullName>
    </recommendedName>
</protein>
<evidence type="ECO:0000313" key="4">
    <source>
        <dbReference type="Proteomes" id="UP001281761"/>
    </source>
</evidence>
<dbReference type="SUPFAM" id="SSF54695">
    <property type="entry name" value="POZ domain"/>
    <property type="match status" value="1"/>
</dbReference>
<dbReference type="InterPro" id="IPR045068">
    <property type="entry name" value="BACURD1-3"/>
</dbReference>
<sequence length="331" mass="37404">MTQSTFAQKRIKLAEDRVKFIHETTIQSQTLEATQLRLEAEQKAIEALQAELDGLRRDNESIISQYTIDQDYIELNIGGTIVPTRKSTLLKKQKSLFVDILTQSKEVPRDKEGRIFIEMNPFHFSVILEYLRTDSLPILFSSDEEEREIMKDMGRLGLSRYSIPFEKKWNRTLKADDLNVSQDGKRIEVGGDDSDRLAIIGPGKIDRGTVTVSVKVIIPRPNRYSFGVLTEIPSTFNKGFAYKHGLLGWGLHDHQNMLGIYCQTQRVAESTLGYSTNDTVTMIVDVDSGSLTYKVNGVKCAELLNCEIIKLGVYIAVTLYNKGAVWSIVDD</sequence>
<dbReference type="InterPro" id="IPR011333">
    <property type="entry name" value="SKP1/BTB/POZ_sf"/>
</dbReference>
<dbReference type="SUPFAM" id="SSF49899">
    <property type="entry name" value="Concanavalin A-like lectins/glucanases"/>
    <property type="match status" value="1"/>
</dbReference>
<dbReference type="Pfam" id="PF02214">
    <property type="entry name" value="BTB_2"/>
    <property type="match status" value="1"/>
</dbReference>
<comment type="caution">
    <text evidence="3">The sequence shown here is derived from an EMBL/GenBank/DDBJ whole genome shotgun (WGS) entry which is preliminary data.</text>
</comment>
<dbReference type="Gene3D" id="2.60.120.920">
    <property type="match status" value="1"/>
</dbReference>
<dbReference type="InterPro" id="IPR003131">
    <property type="entry name" value="T1-type_BTB"/>
</dbReference>
<dbReference type="EMBL" id="JARBJD010000011">
    <property type="protein sequence ID" value="KAK2962444.1"/>
    <property type="molecule type" value="Genomic_DNA"/>
</dbReference>
<evidence type="ECO:0000256" key="1">
    <source>
        <dbReference type="SAM" id="Coils"/>
    </source>
</evidence>
<keyword evidence="4" id="KW-1185">Reference proteome</keyword>
<dbReference type="InterPro" id="IPR013320">
    <property type="entry name" value="ConA-like_dom_sf"/>
</dbReference>
<name>A0ABQ9YF93_9EUKA</name>
<feature type="coiled-coil region" evidence="1">
    <location>
        <begin position="31"/>
        <end position="65"/>
    </location>
</feature>
<proteinExistence type="predicted"/>
<feature type="domain" description="Potassium channel tetramerisation-type BTB" evidence="2">
    <location>
        <begin position="73"/>
        <end position="152"/>
    </location>
</feature>
<evidence type="ECO:0000259" key="2">
    <source>
        <dbReference type="Pfam" id="PF02214"/>
    </source>
</evidence>
<dbReference type="CDD" id="cd18316">
    <property type="entry name" value="BTB_POZ_KCTD-like"/>
    <property type="match status" value="1"/>
</dbReference>
<dbReference type="PANTHER" id="PTHR11145">
    <property type="entry name" value="BTB/POZ DOMAIN-CONTAINING ADAPTER FOR CUL3-MEDIATED RHOA DEGRADATION PROTEIN FAMILY MEMBER"/>
    <property type="match status" value="1"/>
</dbReference>
<accession>A0ABQ9YF93</accession>
<gene>
    <name evidence="3" type="ORF">BLNAU_2687</name>
</gene>
<dbReference type="Gene3D" id="3.30.710.10">
    <property type="entry name" value="Potassium Channel Kv1.1, Chain A"/>
    <property type="match status" value="1"/>
</dbReference>
<organism evidence="3 4">
    <name type="scientific">Blattamonas nauphoetae</name>
    <dbReference type="NCBI Taxonomy" id="2049346"/>
    <lineage>
        <taxon>Eukaryota</taxon>
        <taxon>Metamonada</taxon>
        <taxon>Preaxostyla</taxon>
        <taxon>Oxymonadida</taxon>
        <taxon>Blattamonas</taxon>
    </lineage>
</organism>
<dbReference type="Proteomes" id="UP001281761">
    <property type="component" value="Unassembled WGS sequence"/>
</dbReference>
<dbReference type="PANTHER" id="PTHR11145:SF8">
    <property type="entry name" value="RE57120P"/>
    <property type="match status" value="1"/>
</dbReference>